<proteinExistence type="predicted"/>
<sequence length="212" mass="24819">MIKGADKLIQKASKPIADISKNIADLEAEKQRLMDSLDTSDNQFSMDVVKKNKAIEADLHLINNTLNKAKKRKEELLLDNAGDVYEESRRLLNEYKKEINNQHKVDNQRIVEAIDEVRTIYRQFKEDDKEYTQEVAEFVEAIKPYLDPRNKKEYGAVGTQARQLEMMNERFNSSTYLMWLEITREDFFGIDGLIKDFKETPMSQKERAKYKG</sequence>
<dbReference type="EMBL" id="FNYW01000004">
    <property type="protein sequence ID" value="SEI58794.1"/>
    <property type="molecule type" value="Genomic_DNA"/>
</dbReference>
<accession>A0A1H6RYX3</accession>
<reference evidence="3" key="1">
    <citation type="submission" date="2016-10" db="EMBL/GenBank/DDBJ databases">
        <authorList>
            <person name="Varghese N."/>
            <person name="Submissions S."/>
        </authorList>
    </citation>
    <scope>NUCLEOTIDE SEQUENCE [LARGE SCALE GENOMIC DNA]</scope>
    <source>
        <strain evidence="3">DSM 25751</strain>
    </source>
</reference>
<dbReference type="AlphaFoldDB" id="A0A1H6RYX3"/>
<gene>
    <name evidence="2" type="ORF">SAMN04488113_10471</name>
</gene>
<evidence type="ECO:0000313" key="3">
    <source>
        <dbReference type="Proteomes" id="UP000198564"/>
    </source>
</evidence>
<evidence type="ECO:0000256" key="1">
    <source>
        <dbReference type="SAM" id="Coils"/>
    </source>
</evidence>
<organism evidence="2 3">
    <name type="scientific">Alkalibacterium gilvum</name>
    <dbReference type="NCBI Taxonomy" id="1130080"/>
    <lineage>
        <taxon>Bacteria</taxon>
        <taxon>Bacillati</taxon>
        <taxon>Bacillota</taxon>
        <taxon>Bacilli</taxon>
        <taxon>Lactobacillales</taxon>
        <taxon>Carnobacteriaceae</taxon>
        <taxon>Alkalibacterium</taxon>
    </lineage>
</organism>
<protein>
    <submittedName>
        <fullName evidence="2">Uncharacterized protein</fullName>
    </submittedName>
</protein>
<dbReference type="Proteomes" id="UP000198564">
    <property type="component" value="Unassembled WGS sequence"/>
</dbReference>
<keyword evidence="1" id="KW-0175">Coiled coil</keyword>
<dbReference type="STRING" id="1130080.SAMN04488113_10471"/>
<feature type="coiled-coil region" evidence="1">
    <location>
        <begin position="16"/>
        <end position="105"/>
    </location>
</feature>
<dbReference type="RefSeq" id="WP_091632951.1">
    <property type="nucleotide sequence ID" value="NZ_FNYW01000004.1"/>
</dbReference>
<name>A0A1H6RYX3_9LACT</name>
<evidence type="ECO:0000313" key="2">
    <source>
        <dbReference type="EMBL" id="SEI58794.1"/>
    </source>
</evidence>
<keyword evidence="3" id="KW-1185">Reference proteome</keyword>
<dbReference type="OrthoDB" id="2165054at2"/>